<comment type="similarity">
    <text evidence="2">Belongs to the EAF7 family.</text>
</comment>
<evidence type="ECO:0000256" key="5">
    <source>
        <dbReference type="ARBA" id="ARBA00023015"/>
    </source>
</evidence>
<feature type="compositionally biased region" description="Acidic residues" evidence="9">
    <location>
        <begin position="106"/>
        <end position="127"/>
    </location>
</feature>
<gene>
    <name evidence="10" type="ORF">SAMEA4029010_CIC11G00000005770</name>
</gene>
<sequence length="267" mass="30868">MTRQWSLDQEIRLFSLVCDYKPAGEKKTENMAQIVVHINKDTDEPFTADQIWDKLAQHYDLKKVDEIENEEDGEEDSRSDPEKEQLPDIKSEVTEDEKQASNTVLDAEDNDIAIDSSELSDVEGEEAELAKLEDEQLLAVGDKRSRRKSTPKDDKEKVEKTDKSEKERSDKEKEKSEKPEKEEAGLRKRTRHVAKLDTAESAPKRRLLRASTPPATKRRTRSELVPEEESTPGEENENMEEEEPEPEPEPKTRRSTRQAVRRSVRKR</sequence>
<name>A0A1L0CWY7_9ASCO</name>
<feature type="compositionally biased region" description="Basic and acidic residues" evidence="9">
    <location>
        <begin position="76"/>
        <end position="99"/>
    </location>
</feature>
<feature type="region of interest" description="Disordered" evidence="9">
    <location>
        <begin position="62"/>
        <end position="267"/>
    </location>
</feature>
<evidence type="ECO:0000256" key="9">
    <source>
        <dbReference type="SAM" id="MobiDB-lite"/>
    </source>
</evidence>
<dbReference type="STRING" id="45354.A0A1L0CWY7"/>
<evidence type="ECO:0000256" key="8">
    <source>
        <dbReference type="ARBA" id="ARBA00025178"/>
    </source>
</evidence>
<dbReference type="Pfam" id="PF07904">
    <property type="entry name" value="Eaf7"/>
    <property type="match status" value="1"/>
</dbReference>
<dbReference type="GO" id="GO:0006357">
    <property type="term" value="P:regulation of transcription by RNA polymerase II"/>
    <property type="evidence" value="ECO:0007669"/>
    <property type="project" value="TreeGrafter"/>
</dbReference>
<evidence type="ECO:0000256" key="6">
    <source>
        <dbReference type="ARBA" id="ARBA00023163"/>
    </source>
</evidence>
<dbReference type="GO" id="GO:0005634">
    <property type="term" value="C:nucleus"/>
    <property type="evidence" value="ECO:0007669"/>
    <property type="project" value="UniProtKB-SubCell"/>
</dbReference>
<dbReference type="GO" id="GO:0035267">
    <property type="term" value="C:NuA4 histone acetyltransferase complex"/>
    <property type="evidence" value="ECO:0007669"/>
    <property type="project" value="TreeGrafter"/>
</dbReference>
<evidence type="ECO:0000313" key="10">
    <source>
        <dbReference type="EMBL" id="SGZ47937.1"/>
    </source>
</evidence>
<dbReference type="AlphaFoldDB" id="A0A1L0CWY7"/>
<evidence type="ECO:0000256" key="7">
    <source>
        <dbReference type="ARBA" id="ARBA00023242"/>
    </source>
</evidence>
<comment type="function">
    <text evidence="8">Component of the NuA4 histone acetyltransferase complex which is involved in transcriptional activation of selected genes principally by acetylation of nucleosomal histone H4 and H2A. The NuA4 complex is also involved in DNA repair.</text>
</comment>
<protein>
    <recommendedName>
        <fullName evidence="3">Chromatin modification-related protein EAF7</fullName>
    </recommendedName>
</protein>
<organism evidence="10 11">
    <name type="scientific">Sungouiella intermedia</name>
    <dbReference type="NCBI Taxonomy" id="45354"/>
    <lineage>
        <taxon>Eukaryota</taxon>
        <taxon>Fungi</taxon>
        <taxon>Dikarya</taxon>
        <taxon>Ascomycota</taxon>
        <taxon>Saccharomycotina</taxon>
        <taxon>Pichiomycetes</taxon>
        <taxon>Metschnikowiaceae</taxon>
        <taxon>Sungouiella</taxon>
    </lineage>
</organism>
<feature type="compositionally biased region" description="Basic residues" evidence="9">
    <location>
        <begin position="253"/>
        <end position="267"/>
    </location>
</feature>
<evidence type="ECO:0000256" key="2">
    <source>
        <dbReference type="ARBA" id="ARBA00007117"/>
    </source>
</evidence>
<dbReference type="EMBL" id="LT635756">
    <property type="protein sequence ID" value="SGZ47937.1"/>
    <property type="molecule type" value="Genomic_DNA"/>
</dbReference>
<keyword evidence="6" id="KW-0804">Transcription</keyword>
<dbReference type="Proteomes" id="UP000182334">
    <property type="component" value="Chromosome I"/>
</dbReference>
<feature type="compositionally biased region" description="Basic and acidic residues" evidence="9">
    <location>
        <begin position="150"/>
        <end position="186"/>
    </location>
</feature>
<evidence type="ECO:0000256" key="4">
    <source>
        <dbReference type="ARBA" id="ARBA00022853"/>
    </source>
</evidence>
<comment type="subcellular location">
    <subcellularLocation>
        <location evidence="1">Nucleus</location>
    </subcellularLocation>
</comment>
<reference evidence="10 11" key="1">
    <citation type="submission" date="2016-10" db="EMBL/GenBank/DDBJ databases">
        <authorList>
            <person name="de Groot N.N."/>
        </authorList>
    </citation>
    <scope>NUCLEOTIDE SEQUENCE [LARGE SCALE GENOMIC DNA]</scope>
    <source>
        <strain evidence="10 11">CBS 141442</strain>
    </source>
</reference>
<evidence type="ECO:0000256" key="1">
    <source>
        <dbReference type="ARBA" id="ARBA00004123"/>
    </source>
</evidence>
<feature type="compositionally biased region" description="Acidic residues" evidence="9">
    <location>
        <begin position="225"/>
        <end position="247"/>
    </location>
</feature>
<dbReference type="InterPro" id="IPR012423">
    <property type="entry name" value="Eaf7/MRGBP"/>
</dbReference>
<dbReference type="GO" id="GO:0006325">
    <property type="term" value="P:chromatin organization"/>
    <property type="evidence" value="ECO:0007669"/>
    <property type="project" value="UniProtKB-KW"/>
</dbReference>
<evidence type="ECO:0000256" key="3">
    <source>
        <dbReference type="ARBA" id="ARBA00018502"/>
    </source>
</evidence>
<keyword evidence="7" id="KW-0539">Nucleus</keyword>
<dbReference type="PANTHER" id="PTHR13581">
    <property type="entry name" value="MRG-BINDING PROTEIN"/>
    <property type="match status" value="1"/>
</dbReference>
<dbReference type="OrthoDB" id="5595141at2759"/>
<keyword evidence="11" id="KW-1185">Reference proteome</keyword>
<keyword evidence="4" id="KW-0156">Chromatin regulator</keyword>
<evidence type="ECO:0000313" key="11">
    <source>
        <dbReference type="Proteomes" id="UP000182334"/>
    </source>
</evidence>
<keyword evidence="5" id="KW-0805">Transcription regulation</keyword>
<proteinExistence type="inferred from homology"/>
<accession>A0A1L0CWY7</accession>
<dbReference type="PANTHER" id="PTHR13581:SF5">
    <property type="entry name" value="MRG_MORF4L-BINDING PROTEIN"/>
    <property type="match status" value="1"/>
</dbReference>